<gene>
    <name evidence="1" type="ORF">KIN20_014226</name>
</gene>
<sequence length="84" mass="9068">MASLAAPVVLAAGAALVLSVPVIALKELLEKRFELDAKDEETVKTKKNAKAQVSLESETKHRIVSLSPPGYNELFDAPPPYHTN</sequence>
<comment type="caution">
    <text evidence="1">The sequence shown here is derived from an EMBL/GenBank/DDBJ whole genome shotgun (WGS) entry which is preliminary data.</text>
</comment>
<dbReference type="Proteomes" id="UP001196413">
    <property type="component" value="Unassembled WGS sequence"/>
</dbReference>
<name>A0AAD5MI09_PARTN</name>
<evidence type="ECO:0000313" key="1">
    <source>
        <dbReference type="EMBL" id="KAJ1356493.1"/>
    </source>
</evidence>
<reference evidence="1" key="1">
    <citation type="submission" date="2021-06" db="EMBL/GenBank/DDBJ databases">
        <title>Parelaphostrongylus tenuis whole genome reference sequence.</title>
        <authorList>
            <person name="Garwood T.J."/>
            <person name="Larsen P.A."/>
            <person name="Fountain-Jones N.M."/>
            <person name="Garbe J.R."/>
            <person name="Macchietto M.G."/>
            <person name="Kania S.A."/>
            <person name="Gerhold R.W."/>
            <person name="Richards J.E."/>
            <person name="Wolf T.M."/>
        </authorList>
    </citation>
    <scope>NUCLEOTIDE SEQUENCE</scope>
    <source>
        <strain evidence="1">MNPRO001-30</strain>
        <tissue evidence="1">Meninges</tissue>
    </source>
</reference>
<evidence type="ECO:0000313" key="2">
    <source>
        <dbReference type="Proteomes" id="UP001196413"/>
    </source>
</evidence>
<accession>A0AAD5MI09</accession>
<dbReference type="EMBL" id="JAHQIW010002830">
    <property type="protein sequence ID" value="KAJ1356493.1"/>
    <property type="molecule type" value="Genomic_DNA"/>
</dbReference>
<organism evidence="1 2">
    <name type="scientific">Parelaphostrongylus tenuis</name>
    <name type="common">Meningeal worm</name>
    <dbReference type="NCBI Taxonomy" id="148309"/>
    <lineage>
        <taxon>Eukaryota</taxon>
        <taxon>Metazoa</taxon>
        <taxon>Ecdysozoa</taxon>
        <taxon>Nematoda</taxon>
        <taxon>Chromadorea</taxon>
        <taxon>Rhabditida</taxon>
        <taxon>Rhabditina</taxon>
        <taxon>Rhabditomorpha</taxon>
        <taxon>Strongyloidea</taxon>
        <taxon>Metastrongylidae</taxon>
        <taxon>Parelaphostrongylus</taxon>
    </lineage>
</organism>
<protein>
    <submittedName>
        <fullName evidence="1">Uncharacterized protein</fullName>
    </submittedName>
</protein>
<keyword evidence="2" id="KW-1185">Reference proteome</keyword>
<proteinExistence type="predicted"/>
<dbReference type="AlphaFoldDB" id="A0AAD5MI09"/>